<sequence length="766" mass="90281">MSAKLELIRAINNYEEESFEKFEELKNIICEISENEKLSNDKFLRDLLYIAANKMRIFGYNRMNNLDARELKFLNENNKIEEGISEEFYLSNELIRSYYTSGSNSLLDYYQKAFLDKFDSLNSKKIFLSAPTSFGKTFLLKELILKYKYNNVILIFPTISLLIENINEIETFCLENTLDYKIVNSKSQIIRDKGNIFILTPERVLNLLAEYPKIEIDFFFMDEIYKLDDSLNESQSLDRDRDKVFRIALYLLSKKVESYYLAGPYIDLENLGEGFKKFVRTNEIELFQVHNELVKKEYYETWKKNIYINKNKLQLEGNKVEKTVTLLNYINKHELGQTIVFCANQNQILEIANSIYSNTIMSGTTNRYNSFIEHLNYRYGFYDNDVEVRWSIPDMLQRGVGVHHGSIPRYIQTEILNFFNKGIIDTIISTTSITEGVNTNAKNIIFFGNSKGGKPFKFFDIKNIIGRAGRYYHHFVGRTFFMEKNTYDRLQSNAHDTLDYVTFTEREMNSVDIDNTDKEDLMGNNYDRKINREIELLNFNFSEEIFVKNRLIDKLSQAQLADSLMKLDSSEINAMKERYSSIKKILENGILYDIFEKMYNVGIIQEHEKNLYPAIAGTYSMKGFKGLLSYEIKKMKDGKSALEWIDYNKCYKKAFDKLKKIIEYRIPKLLNVYFEVFKYVYVEKVKAVELNFDYIITFFETGIFSEMGTYLFEKGYPIETIKELERSFQEIMNLEIGEFSLNKTKNLEKLSKTLDTYELLLLDELI</sequence>
<dbReference type="InterPro" id="IPR027417">
    <property type="entry name" value="P-loop_NTPase"/>
</dbReference>
<dbReference type="InterPro" id="IPR001650">
    <property type="entry name" value="Helicase_C-like"/>
</dbReference>
<dbReference type="SMART" id="SM00487">
    <property type="entry name" value="DEXDc"/>
    <property type="match status" value="1"/>
</dbReference>
<dbReference type="Proteomes" id="UP001596439">
    <property type="component" value="Unassembled WGS sequence"/>
</dbReference>
<keyword evidence="8" id="KW-1185">Reference proteome</keyword>
<keyword evidence="1" id="KW-0547">Nucleotide-binding</keyword>
<comment type="caution">
    <text evidence="7">The sequence shown here is derived from an EMBL/GenBank/DDBJ whole genome shotgun (WGS) entry which is preliminary data.</text>
</comment>
<evidence type="ECO:0000313" key="8">
    <source>
        <dbReference type="Proteomes" id="UP001596439"/>
    </source>
</evidence>
<evidence type="ECO:0000256" key="3">
    <source>
        <dbReference type="ARBA" id="ARBA00022806"/>
    </source>
</evidence>
<dbReference type="Pfam" id="PF00271">
    <property type="entry name" value="Helicase_C"/>
    <property type="match status" value="1"/>
</dbReference>
<reference evidence="8" key="1">
    <citation type="journal article" date="2019" name="Int. J. Syst. Evol. Microbiol.">
        <title>The Global Catalogue of Microorganisms (GCM) 10K type strain sequencing project: providing services to taxonomists for standard genome sequencing and annotation.</title>
        <authorList>
            <consortium name="The Broad Institute Genomics Platform"/>
            <consortium name="The Broad Institute Genome Sequencing Center for Infectious Disease"/>
            <person name="Wu L."/>
            <person name="Ma J."/>
        </authorList>
    </citation>
    <scope>NUCLEOTIDE SEQUENCE [LARGE SCALE GENOMIC DNA]</scope>
    <source>
        <strain evidence="8">CCUG 55590</strain>
    </source>
</reference>
<evidence type="ECO:0000259" key="6">
    <source>
        <dbReference type="PROSITE" id="PS51194"/>
    </source>
</evidence>
<dbReference type="EMBL" id="JBHTCE010000001">
    <property type="protein sequence ID" value="MFC7389191.1"/>
    <property type="molecule type" value="Genomic_DNA"/>
</dbReference>
<evidence type="ECO:0000259" key="5">
    <source>
        <dbReference type="PROSITE" id="PS51192"/>
    </source>
</evidence>
<dbReference type="RefSeq" id="WP_214786978.1">
    <property type="nucleotide sequence ID" value="NZ_JANIEL010000066.1"/>
</dbReference>
<keyword evidence="2" id="KW-0378">Hydrolase</keyword>
<dbReference type="Pfam" id="PF00270">
    <property type="entry name" value="DEAD"/>
    <property type="match status" value="1"/>
</dbReference>
<protein>
    <submittedName>
        <fullName evidence="7">Helicase-related protein</fullName>
    </submittedName>
</protein>
<feature type="domain" description="Helicase C-terminal" evidence="6">
    <location>
        <begin position="325"/>
        <end position="509"/>
    </location>
</feature>
<gene>
    <name evidence="7" type="ORF">ACFQO8_03480</name>
</gene>
<dbReference type="InterPro" id="IPR011545">
    <property type="entry name" value="DEAD/DEAH_box_helicase_dom"/>
</dbReference>
<evidence type="ECO:0000313" key="7">
    <source>
        <dbReference type="EMBL" id="MFC7389191.1"/>
    </source>
</evidence>
<dbReference type="Gene3D" id="3.40.50.300">
    <property type="entry name" value="P-loop containing nucleotide triphosphate hydrolases"/>
    <property type="match status" value="2"/>
</dbReference>
<dbReference type="PROSITE" id="PS51194">
    <property type="entry name" value="HELICASE_CTER"/>
    <property type="match status" value="1"/>
</dbReference>
<evidence type="ECO:0000256" key="1">
    <source>
        <dbReference type="ARBA" id="ARBA00022741"/>
    </source>
</evidence>
<dbReference type="InterPro" id="IPR014001">
    <property type="entry name" value="Helicase_ATP-bd"/>
</dbReference>
<dbReference type="PANTHER" id="PTHR47961">
    <property type="entry name" value="DNA POLYMERASE THETA, PUTATIVE (AFU_ORTHOLOGUE AFUA_1G05260)-RELATED"/>
    <property type="match status" value="1"/>
</dbReference>
<evidence type="ECO:0000256" key="2">
    <source>
        <dbReference type="ARBA" id="ARBA00022801"/>
    </source>
</evidence>
<dbReference type="PANTHER" id="PTHR47961:SF6">
    <property type="entry name" value="DNA-DIRECTED DNA POLYMERASE"/>
    <property type="match status" value="1"/>
</dbReference>
<organism evidence="7 8">
    <name type="scientific">Exiguobacterium aestuarii</name>
    <dbReference type="NCBI Taxonomy" id="273527"/>
    <lineage>
        <taxon>Bacteria</taxon>
        <taxon>Bacillati</taxon>
        <taxon>Bacillota</taxon>
        <taxon>Bacilli</taxon>
        <taxon>Bacillales</taxon>
        <taxon>Bacillales Family XII. Incertae Sedis</taxon>
        <taxon>Exiguobacterium</taxon>
    </lineage>
</organism>
<feature type="domain" description="Helicase ATP-binding" evidence="5">
    <location>
        <begin position="117"/>
        <end position="255"/>
    </location>
</feature>
<dbReference type="PROSITE" id="PS51192">
    <property type="entry name" value="HELICASE_ATP_BIND_1"/>
    <property type="match status" value="1"/>
</dbReference>
<name>A0ABW2PPT9_9BACL</name>
<keyword evidence="3 7" id="KW-0347">Helicase</keyword>
<accession>A0ABW2PPT9</accession>
<keyword evidence="4" id="KW-0067">ATP-binding</keyword>
<dbReference type="SMART" id="SM00490">
    <property type="entry name" value="HELICc"/>
    <property type="match status" value="1"/>
</dbReference>
<dbReference type="InterPro" id="IPR050474">
    <property type="entry name" value="Hel308_SKI2-like"/>
</dbReference>
<evidence type="ECO:0000256" key="4">
    <source>
        <dbReference type="ARBA" id="ARBA00022840"/>
    </source>
</evidence>
<dbReference type="GO" id="GO:0004386">
    <property type="term" value="F:helicase activity"/>
    <property type="evidence" value="ECO:0007669"/>
    <property type="project" value="UniProtKB-KW"/>
</dbReference>
<proteinExistence type="predicted"/>
<dbReference type="SUPFAM" id="SSF52540">
    <property type="entry name" value="P-loop containing nucleoside triphosphate hydrolases"/>
    <property type="match status" value="1"/>
</dbReference>